<dbReference type="AlphaFoldDB" id="A0A8T0P632"/>
<dbReference type="InterPro" id="IPR032675">
    <property type="entry name" value="LRR_dom_sf"/>
</dbReference>
<evidence type="ECO:0000313" key="2">
    <source>
        <dbReference type="Proteomes" id="UP000823388"/>
    </source>
</evidence>
<keyword evidence="2" id="KW-1185">Reference proteome</keyword>
<dbReference type="PANTHER" id="PTHR36766:SF30">
    <property type="entry name" value="TIR-NBS TYPE DISEASE RESISTANCE PROTEIN-RELATED"/>
    <property type="match status" value="1"/>
</dbReference>
<reference evidence="1" key="1">
    <citation type="submission" date="2020-05" db="EMBL/GenBank/DDBJ databases">
        <title>WGS assembly of Panicum virgatum.</title>
        <authorList>
            <person name="Lovell J.T."/>
            <person name="Jenkins J."/>
            <person name="Shu S."/>
            <person name="Juenger T.E."/>
            <person name="Schmutz J."/>
        </authorList>
    </citation>
    <scope>NUCLEOTIDE SEQUENCE</scope>
    <source>
        <strain evidence="1">AP13</strain>
    </source>
</reference>
<dbReference type="Proteomes" id="UP000823388">
    <property type="component" value="Chromosome 8N"/>
</dbReference>
<comment type="caution">
    <text evidence="1">The sequence shown here is derived from an EMBL/GenBank/DDBJ whole genome shotgun (WGS) entry which is preliminary data.</text>
</comment>
<protein>
    <submittedName>
        <fullName evidence="1">Uncharacterized protein</fullName>
    </submittedName>
</protein>
<dbReference type="EMBL" id="CM029052">
    <property type="protein sequence ID" value="KAG2557223.1"/>
    <property type="molecule type" value="Genomic_DNA"/>
</dbReference>
<sequence length="171" mass="18964">MLLCHLPRLAQLEITDCSDLTCGSTDLLQCISSLERLLVEEDCKNGTVALPERLGDLTSLTELSLLSCKGIKTLPESIQHLTCLRHLKINGCPELVALPERLGDLTSLVYLMLRDCDGIKSLPESIQQLTRLQLLEINGCPELVQWCILEENKMKLAHIKDIELDGIMATG</sequence>
<evidence type="ECO:0000313" key="1">
    <source>
        <dbReference type="EMBL" id="KAG2557223.1"/>
    </source>
</evidence>
<proteinExistence type="predicted"/>
<gene>
    <name evidence="1" type="ORF">PVAP13_8NG178301</name>
</gene>
<dbReference type="SUPFAM" id="SSF52047">
    <property type="entry name" value="RNI-like"/>
    <property type="match status" value="1"/>
</dbReference>
<dbReference type="PANTHER" id="PTHR36766">
    <property type="entry name" value="PLANT BROAD-SPECTRUM MILDEW RESISTANCE PROTEIN RPW8"/>
    <property type="match status" value="1"/>
</dbReference>
<dbReference type="Gene3D" id="3.80.10.10">
    <property type="entry name" value="Ribonuclease Inhibitor"/>
    <property type="match status" value="1"/>
</dbReference>
<accession>A0A8T0P632</accession>
<name>A0A8T0P632_PANVG</name>
<organism evidence="1 2">
    <name type="scientific">Panicum virgatum</name>
    <name type="common">Blackwell switchgrass</name>
    <dbReference type="NCBI Taxonomy" id="38727"/>
    <lineage>
        <taxon>Eukaryota</taxon>
        <taxon>Viridiplantae</taxon>
        <taxon>Streptophyta</taxon>
        <taxon>Embryophyta</taxon>
        <taxon>Tracheophyta</taxon>
        <taxon>Spermatophyta</taxon>
        <taxon>Magnoliopsida</taxon>
        <taxon>Liliopsida</taxon>
        <taxon>Poales</taxon>
        <taxon>Poaceae</taxon>
        <taxon>PACMAD clade</taxon>
        <taxon>Panicoideae</taxon>
        <taxon>Panicodae</taxon>
        <taxon>Paniceae</taxon>
        <taxon>Panicinae</taxon>
        <taxon>Panicum</taxon>
        <taxon>Panicum sect. Hiantes</taxon>
    </lineage>
</organism>